<dbReference type="InterPro" id="IPR000160">
    <property type="entry name" value="GGDEF_dom"/>
</dbReference>
<dbReference type="EC" id="2.7.7.65" evidence="1"/>
<feature type="domain" description="GGDEF" evidence="5">
    <location>
        <begin position="417"/>
        <end position="550"/>
    </location>
</feature>
<dbReference type="InterPro" id="IPR050469">
    <property type="entry name" value="Diguanylate_Cyclase"/>
</dbReference>
<dbReference type="NCBIfam" id="TIGR00254">
    <property type="entry name" value="GGDEF"/>
    <property type="match status" value="1"/>
</dbReference>
<evidence type="ECO:0000256" key="1">
    <source>
        <dbReference type="ARBA" id="ARBA00012528"/>
    </source>
</evidence>
<dbReference type="PROSITE" id="PS50885">
    <property type="entry name" value="HAMP"/>
    <property type="match status" value="1"/>
</dbReference>
<dbReference type="Pfam" id="PF00672">
    <property type="entry name" value="HAMP"/>
    <property type="match status" value="1"/>
</dbReference>
<feature type="transmembrane region" description="Helical" evidence="3">
    <location>
        <begin position="12"/>
        <end position="32"/>
    </location>
</feature>
<dbReference type="CDD" id="cd01949">
    <property type="entry name" value="GGDEF"/>
    <property type="match status" value="1"/>
</dbReference>
<protein>
    <recommendedName>
        <fullName evidence="1">diguanylate cyclase</fullName>
        <ecNumber evidence="1">2.7.7.65</ecNumber>
    </recommendedName>
</protein>
<dbReference type="Proteomes" id="UP000183926">
    <property type="component" value="Unassembled WGS sequence"/>
</dbReference>
<dbReference type="SMART" id="SM00304">
    <property type="entry name" value="HAMP"/>
    <property type="match status" value="1"/>
</dbReference>
<dbReference type="CDD" id="cd06225">
    <property type="entry name" value="HAMP"/>
    <property type="match status" value="1"/>
</dbReference>
<dbReference type="Gene3D" id="6.10.340.10">
    <property type="match status" value="1"/>
</dbReference>
<name>A0A1I7G2F6_9PROT</name>
<dbReference type="PROSITE" id="PS50887">
    <property type="entry name" value="GGDEF"/>
    <property type="match status" value="1"/>
</dbReference>
<evidence type="ECO:0000256" key="2">
    <source>
        <dbReference type="ARBA" id="ARBA00034247"/>
    </source>
</evidence>
<sequence length="550" mass="60919">MRPVLYSIKSKIVIFAVIATLLPTIGLGLLSFKQNEALISDSVTRELRILADNINRQLDQWAGENTLAIRALSTSNPVIEGLATLKRFSDSENTNAVKQTQSVMTSYLRSVEMKLDEVLELTVFDNTRKIVASSASTPEVREPPEQWTHASLTSGTIATPPAWNNRFATATISIIYPVLSYDSQLIGAIAATLDLGTFKNRLIEIKKFSSGEIAILDRNGKVLLGSAPGVDHQAALSPHQWELIQMFDESISYDGLSYPKAIGLAYTSENIPVTILVEQDHSAIQAAWIKLRNRFLEFVGILIIIVTGVALYMGHSIVTPLKQLINAVKGIVEGNLDIYLPAKRRDEVGQLTDMFNQMTDALRNKHTEIMTANQAMQQQNQLLQKLSITDGLTGLYNRTKLNTILSEQLARFKRHDRPFCLLMIDVDYFKTINDKLGHIVGDRILVTVASVLLKSIRTIDYAARYGGDEFMVILTETSSSAAIKTAERIRAEVSSACLTFKEHPVHITLSIGITQSRHDDITPNDLIARADAALYEAKESGRNRVHCADA</sequence>
<dbReference type="PANTHER" id="PTHR45138">
    <property type="entry name" value="REGULATORY COMPONENTS OF SENSORY TRANSDUCTION SYSTEM"/>
    <property type="match status" value="1"/>
</dbReference>
<accession>A0A1I7G2F6</accession>
<comment type="catalytic activity">
    <reaction evidence="2">
        <text>2 GTP = 3',3'-c-di-GMP + 2 diphosphate</text>
        <dbReference type="Rhea" id="RHEA:24898"/>
        <dbReference type="ChEBI" id="CHEBI:33019"/>
        <dbReference type="ChEBI" id="CHEBI:37565"/>
        <dbReference type="ChEBI" id="CHEBI:58805"/>
        <dbReference type="EC" id="2.7.7.65"/>
    </reaction>
</comment>
<keyword evidence="3" id="KW-1133">Transmembrane helix</keyword>
<dbReference type="GO" id="GO:0007165">
    <property type="term" value="P:signal transduction"/>
    <property type="evidence" value="ECO:0007669"/>
    <property type="project" value="InterPro"/>
</dbReference>
<evidence type="ECO:0000259" key="4">
    <source>
        <dbReference type="PROSITE" id="PS50885"/>
    </source>
</evidence>
<keyword evidence="3" id="KW-0472">Membrane</keyword>
<dbReference type="InterPro" id="IPR029787">
    <property type="entry name" value="Nucleotide_cyclase"/>
</dbReference>
<dbReference type="InterPro" id="IPR043128">
    <property type="entry name" value="Rev_trsase/Diguanyl_cyclase"/>
</dbReference>
<reference evidence="6 7" key="1">
    <citation type="submission" date="2016-10" db="EMBL/GenBank/DDBJ databases">
        <authorList>
            <person name="de Groot N.N."/>
        </authorList>
    </citation>
    <scope>NUCLEOTIDE SEQUENCE [LARGE SCALE GENOMIC DNA]</scope>
    <source>
        <strain evidence="6 7">Nm24</strain>
    </source>
</reference>
<dbReference type="OrthoDB" id="9813903at2"/>
<evidence type="ECO:0000313" key="6">
    <source>
        <dbReference type="EMBL" id="SFU42644.1"/>
    </source>
</evidence>
<dbReference type="AlphaFoldDB" id="A0A1I7G2F6"/>
<evidence type="ECO:0000256" key="3">
    <source>
        <dbReference type="SAM" id="Phobius"/>
    </source>
</evidence>
<dbReference type="SUPFAM" id="SSF55073">
    <property type="entry name" value="Nucleotide cyclase"/>
    <property type="match status" value="1"/>
</dbReference>
<dbReference type="SUPFAM" id="SSF158472">
    <property type="entry name" value="HAMP domain-like"/>
    <property type="match status" value="1"/>
</dbReference>
<proteinExistence type="predicted"/>
<organism evidence="6 7">
    <name type="scientific">Nitrosomonas eutropha</name>
    <dbReference type="NCBI Taxonomy" id="916"/>
    <lineage>
        <taxon>Bacteria</taxon>
        <taxon>Pseudomonadati</taxon>
        <taxon>Pseudomonadota</taxon>
        <taxon>Betaproteobacteria</taxon>
        <taxon>Nitrosomonadales</taxon>
        <taxon>Nitrosomonadaceae</taxon>
        <taxon>Nitrosomonas</taxon>
    </lineage>
</organism>
<gene>
    <name evidence="6" type="ORF">SAMN05216339_102167</name>
</gene>
<dbReference type="EMBL" id="FPBL01000002">
    <property type="protein sequence ID" value="SFU42644.1"/>
    <property type="molecule type" value="Genomic_DNA"/>
</dbReference>
<dbReference type="CDD" id="cd18773">
    <property type="entry name" value="PDC1_HK_sensor"/>
    <property type="match status" value="1"/>
</dbReference>
<dbReference type="Pfam" id="PF00990">
    <property type="entry name" value="GGDEF"/>
    <property type="match status" value="1"/>
</dbReference>
<dbReference type="Gene3D" id="3.30.70.270">
    <property type="match status" value="1"/>
</dbReference>
<feature type="transmembrane region" description="Helical" evidence="3">
    <location>
        <begin position="295"/>
        <end position="314"/>
    </location>
</feature>
<dbReference type="PANTHER" id="PTHR45138:SF9">
    <property type="entry name" value="DIGUANYLATE CYCLASE DGCM-RELATED"/>
    <property type="match status" value="1"/>
</dbReference>
<dbReference type="GO" id="GO:0052621">
    <property type="term" value="F:diguanylate cyclase activity"/>
    <property type="evidence" value="ECO:0007669"/>
    <property type="project" value="UniProtKB-EC"/>
</dbReference>
<dbReference type="SMART" id="SM00267">
    <property type="entry name" value="GGDEF"/>
    <property type="match status" value="1"/>
</dbReference>
<dbReference type="InterPro" id="IPR003660">
    <property type="entry name" value="HAMP_dom"/>
</dbReference>
<dbReference type="FunFam" id="3.30.70.270:FF:000001">
    <property type="entry name" value="Diguanylate cyclase domain protein"/>
    <property type="match status" value="1"/>
</dbReference>
<evidence type="ECO:0000259" key="5">
    <source>
        <dbReference type="PROSITE" id="PS50887"/>
    </source>
</evidence>
<keyword evidence="3" id="KW-0812">Transmembrane</keyword>
<dbReference type="Gene3D" id="3.30.450.20">
    <property type="entry name" value="PAS domain"/>
    <property type="match status" value="2"/>
</dbReference>
<feature type="domain" description="HAMP" evidence="4">
    <location>
        <begin position="315"/>
        <end position="367"/>
    </location>
</feature>
<evidence type="ECO:0000313" key="7">
    <source>
        <dbReference type="Proteomes" id="UP000183926"/>
    </source>
</evidence>
<dbReference type="GO" id="GO:0016020">
    <property type="term" value="C:membrane"/>
    <property type="evidence" value="ECO:0007669"/>
    <property type="project" value="InterPro"/>
</dbReference>